<dbReference type="Proteomes" id="UP000217726">
    <property type="component" value="Unassembled WGS sequence"/>
</dbReference>
<protein>
    <submittedName>
        <fullName evidence="1">Uncharacterized protein</fullName>
    </submittedName>
</protein>
<keyword evidence="3" id="KW-1185">Reference proteome</keyword>
<organism evidence="1 3">
    <name type="scientific">Methanohalophilus euhalobius</name>
    <dbReference type="NCBI Taxonomy" id="51203"/>
    <lineage>
        <taxon>Archaea</taxon>
        <taxon>Methanobacteriati</taxon>
        <taxon>Methanobacteriota</taxon>
        <taxon>Stenosarchaea group</taxon>
        <taxon>Methanomicrobia</taxon>
        <taxon>Methanosarcinales</taxon>
        <taxon>Methanosarcinaceae</taxon>
        <taxon>Methanohalophilus</taxon>
    </lineage>
</organism>
<sequence>MSQRGILTDSIKSFTHTPALSVVETERFSFFVDPDRLQLGIKKNFIKEVNSLCEKILSYVRYLPETPYKAVGFNFGYELEYETSILQKIYCPGDKLESLFSENFQLGGIIKYEFSGFTVKLIIQPDINEKIKADFNFHYGLNDNSDIENIIKMHGEAMAESRRVLEELVNE</sequence>
<evidence type="ECO:0000313" key="4">
    <source>
        <dbReference type="Proteomes" id="UP000295404"/>
    </source>
</evidence>
<dbReference type="EMBL" id="OBDR01000011">
    <property type="protein sequence ID" value="SNY20709.1"/>
    <property type="molecule type" value="Genomic_DNA"/>
</dbReference>
<reference evidence="2 4" key="3">
    <citation type="submission" date="2019-03" db="EMBL/GenBank/DDBJ databases">
        <title>Subsurface microbial communities from deep shales in Ohio and West Virginia, USA.</title>
        <authorList>
            <person name="Wrighton K."/>
        </authorList>
    </citation>
    <scope>NUCLEOTIDE SEQUENCE [LARGE SCALE GENOMIC DNA]</scope>
    <source>
        <strain evidence="2 4">WG1_MB</strain>
    </source>
</reference>
<dbReference type="Proteomes" id="UP000295404">
    <property type="component" value="Unassembled WGS sequence"/>
</dbReference>
<reference evidence="1" key="2">
    <citation type="submission" date="2017-09" db="EMBL/GenBank/DDBJ databases">
        <authorList>
            <person name="Ehlers B."/>
            <person name="Leendertz F.H."/>
        </authorList>
    </citation>
    <scope>NUCLEOTIDE SEQUENCE [LARGE SCALE GENOMIC DNA]</scope>
    <source>
        <strain evidence="1">WG-1MB</strain>
    </source>
</reference>
<dbReference type="AlphaFoldDB" id="A0A285GAV9"/>
<evidence type="ECO:0000313" key="1">
    <source>
        <dbReference type="EMBL" id="SNY20709.1"/>
    </source>
</evidence>
<reference evidence="3" key="1">
    <citation type="submission" date="2017-09" db="EMBL/GenBank/DDBJ databases">
        <authorList>
            <person name="Varghese N."/>
            <person name="Submissions S."/>
        </authorList>
    </citation>
    <scope>NUCLEOTIDE SEQUENCE [LARGE SCALE GENOMIC DNA]</scope>
    <source>
        <strain evidence="3">WG-1MB</strain>
    </source>
</reference>
<gene>
    <name evidence="2" type="ORF">C7960_0746</name>
    <name evidence="1" type="ORF">SAMN06295989_11157</name>
</gene>
<evidence type="ECO:0000313" key="2">
    <source>
        <dbReference type="EMBL" id="TCL11582.1"/>
    </source>
</evidence>
<proteinExistence type="predicted"/>
<evidence type="ECO:0000313" key="3">
    <source>
        <dbReference type="Proteomes" id="UP000217726"/>
    </source>
</evidence>
<dbReference type="EMBL" id="SMMS01000001">
    <property type="protein sequence ID" value="TCL11582.1"/>
    <property type="molecule type" value="Genomic_DNA"/>
</dbReference>
<name>A0A285GAV9_9EURY</name>
<accession>A0A285GAV9</accession>